<dbReference type="InterPro" id="IPR013611">
    <property type="entry name" value="Transp-assoc_OB_typ2"/>
</dbReference>
<dbReference type="Gene3D" id="2.40.50.100">
    <property type="match status" value="1"/>
</dbReference>
<dbReference type="Gene3D" id="3.40.50.300">
    <property type="entry name" value="P-loop containing nucleotide triphosphate hydrolases"/>
    <property type="match status" value="1"/>
</dbReference>
<dbReference type="CDD" id="cd03301">
    <property type="entry name" value="ABC_MalK_N"/>
    <property type="match status" value="1"/>
</dbReference>
<dbReference type="GO" id="GO:0015794">
    <property type="term" value="P:glycerol-3-phosphate transmembrane transport"/>
    <property type="evidence" value="ECO:0007669"/>
    <property type="project" value="TreeGrafter"/>
</dbReference>
<dbReference type="GO" id="GO:0005524">
    <property type="term" value="F:ATP binding"/>
    <property type="evidence" value="ECO:0007669"/>
    <property type="project" value="UniProtKB-KW"/>
</dbReference>
<protein>
    <submittedName>
        <fullName evidence="12">Carbohydrate ABC transporter ATP-binding protein, CUT1 family</fullName>
    </submittedName>
</protein>
<dbReference type="GO" id="GO:0016887">
    <property type="term" value="F:ATP hydrolysis activity"/>
    <property type="evidence" value="ECO:0007669"/>
    <property type="project" value="InterPro"/>
</dbReference>
<keyword evidence="8 12" id="KW-0067">ATP-binding</keyword>
<dbReference type="SUPFAM" id="SSF52540">
    <property type="entry name" value="P-loop containing nucleoside triphosphate hydrolases"/>
    <property type="match status" value="1"/>
</dbReference>
<evidence type="ECO:0000256" key="6">
    <source>
        <dbReference type="ARBA" id="ARBA00022597"/>
    </source>
</evidence>
<keyword evidence="7" id="KW-0547">Nucleotide-binding</keyword>
<dbReference type="GO" id="GO:0001407">
    <property type="term" value="P:glycerophosphodiester transmembrane transport"/>
    <property type="evidence" value="ECO:0007669"/>
    <property type="project" value="TreeGrafter"/>
</dbReference>
<dbReference type="InterPro" id="IPR017871">
    <property type="entry name" value="ABC_transporter-like_CS"/>
</dbReference>
<proteinExistence type="inferred from homology"/>
<dbReference type="PROSITE" id="PS50893">
    <property type="entry name" value="ABC_TRANSPORTER_2"/>
    <property type="match status" value="1"/>
</dbReference>
<comment type="similarity">
    <text evidence="2">Belongs to the ABC transporter superfamily.</text>
</comment>
<evidence type="ECO:0000256" key="3">
    <source>
        <dbReference type="ARBA" id="ARBA00022448"/>
    </source>
</evidence>
<keyword evidence="13" id="KW-1185">Reference proteome</keyword>
<dbReference type="GO" id="GO:0008643">
    <property type="term" value="P:carbohydrate transport"/>
    <property type="evidence" value="ECO:0007669"/>
    <property type="project" value="InterPro"/>
</dbReference>
<dbReference type="SUPFAM" id="SSF50331">
    <property type="entry name" value="MOP-like"/>
    <property type="match status" value="1"/>
</dbReference>
<dbReference type="InterPro" id="IPR015855">
    <property type="entry name" value="ABC_transpr_MalK-like"/>
</dbReference>
<keyword evidence="3" id="KW-0813">Transport</keyword>
<dbReference type="OrthoDB" id="8188565at2"/>
<dbReference type="GO" id="GO:0140359">
    <property type="term" value="F:ABC-type transporter activity"/>
    <property type="evidence" value="ECO:0007669"/>
    <property type="project" value="InterPro"/>
</dbReference>
<dbReference type="InterPro" id="IPR012340">
    <property type="entry name" value="NA-bd_OB-fold"/>
</dbReference>
<evidence type="ECO:0000256" key="2">
    <source>
        <dbReference type="ARBA" id="ARBA00005417"/>
    </source>
</evidence>
<evidence type="ECO:0000256" key="8">
    <source>
        <dbReference type="ARBA" id="ARBA00022840"/>
    </source>
</evidence>
<keyword evidence="9" id="KW-1278">Translocase</keyword>
<dbReference type="InterPro" id="IPR003439">
    <property type="entry name" value="ABC_transporter-like_ATP-bd"/>
</dbReference>
<dbReference type="Pfam" id="PF08402">
    <property type="entry name" value="TOBE_2"/>
    <property type="match status" value="1"/>
</dbReference>
<organism evidence="12 13">
    <name type="scientific">Mesorhizobium australicum</name>
    <dbReference type="NCBI Taxonomy" id="536018"/>
    <lineage>
        <taxon>Bacteria</taxon>
        <taxon>Pseudomonadati</taxon>
        <taxon>Pseudomonadota</taxon>
        <taxon>Alphaproteobacteria</taxon>
        <taxon>Hyphomicrobiales</taxon>
        <taxon>Phyllobacteriaceae</taxon>
        <taxon>Mesorhizobium</taxon>
    </lineage>
</organism>
<gene>
    <name evidence="12" type="ORF">SAMN02982922_5511</name>
</gene>
<evidence type="ECO:0000256" key="4">
    <source>
        <dbReference type="ARBA" id="ARBA00022475"/>
    </source>
</evidence>
<evidence type="ECO:0000256" key="5">
    <source>
        <dbReference type="ARBA" id="ARBA00022519"/>
    </source>
</evidence>
<dbReference type="NCBIfam" id="NF008653">
    <property type="entry name" value="PRK11650.1"/>
    <property type="match status" value="1"/>
</dbReference>
<evidence type="ECO:0000256" key="7">
    <source>
        <dbReference type="ARBA" id="ARBA00022741"/>
    </source>
</evidence>
<dbReference type="InterPro" id="IPR047641">
    <property type="entry name" value="ABC_transpr_MalK/UgpC-like"/>
</dbReference>
<dbReference type="Pfam" id="PF00005">
    <property type="entry name" value="ABC_tran"/>
    <property type="match status" value="1"/>
</dbReference>
<dbReference type="RefSeq" id="WP_085467090.1">
    <property type="nucleotide sequence ID" value="NZ_FXBL01000004.1"/>
</dbReference>
<feature type="domain" description="ABC transporter" evidence="11">
    <location>
        <begin position="4"/>
        <end position="234"/>
    </location>
</feature>
<evidence type="ECO:0000313" key="12">
    <source>
        <dbReference type="EMBL" id="SMH56392.1"/>
    </source>
</evidence>
<dbReference type="PROSITE" id="PS00211">
    <property type="entry name" value="ABC_TRANSPORTER_1"/>
    <property type="match status" value="1"/>
</dbReference>
<accession>A0A1X7PVV8</accession>
<keyword evidence="10" id="KW-0472">Membrane</keyword>
<dbReference type="EMBL" id="FXBL01000004">
    <property type="protein sequence ID" value="SMH56392.1"/>
    <property type="molecule type" value="Genomic_DNA"/>
</dbReference>
<dbReference type="FunFam" id="3.40.50.300:FF:000042">
    <property type="entry name" value="Maltose/maltodextrin ABC transporter, ATP-binding protein"/>
    <property type="match status" value="1"/>
</dbReference>
<dbReference type="Gene3D" id="2.40.50.140">
    <property type="entry name" value="Nucleic acid-binding proteins"/>
    <property type="match status" value="1"/>
</dbReference>
<reference evidence="12 13" key="1">
    <citation type="submission" date="2017-04" db="EMBL/GenBank/DDBJ databases">
        <authorList>
            <person name="Afonso C.L."/>
            <person name="Miller P.J."/>
            <person name="Scott M.A."/>
            <person name="Spackman E."/>
            <person name="Goraichik I."/>
            <person name="Dimitrov K.M."/>
            <person name="Suarez D.L."/>
            <person name="Swayne D.E."/>
        </authorList>
    </citation>
    <scope>NUCLEOTIDE SEQUENCE [LARGE SCALE GENOMIC DNA]</scope>
    <source>
        <strain evidence="12 13">B5P</strain>
    </source>
</reference>
<dbReference type="InterPro" id="IPR027417">
    <property type="entry name" value="P-loop_NTPase"/>
</dbReference>
<dbReference type="PANTHER" id="PTHR43875">
    <property type="entry name" value="MALTODEXTRIN IMPORT ATP-BINDING PROTEIN MSMX"/>
    <property type="match status" value="1"/>
</dbReference>
<sequence length="371" mass="40591">MSHLSIQALKKRYDGKQVLHGVDVEIEHGQFVVIVGPSGCGKSTLLRMIAGLESITEGVISIDGEEINDLDPADRGCAMVFQNYALYPHMTVRENMAYPLKIARMAKEEREKRVAEAAAMLDLTALLDRRPAQLSGGQRQRVAMGRALVREPRVFLFDEPLSNLDAKLRVTMRIEIKRLHRRLKATSIFVTHDQTEAMTLADTMIVMNGGNVEQVGTPLSIYREPASTFVASFLGAPAMNLMPARANEKALVLQHLPQFAIALDRHPVADGDAVTFGIRPEDIVVSPPGPTGHPARIDLIEELGGSRIAYCSLGNQEVAVMLPKGGDHREGETVHLSFPARSVHLFDIKTGLRLAQGATEPGRARMSLVTA</sequence>
<comment type="subcellular location">
    <subcellularLocation>
        <location evidence="1">Cell inner membrane</location>
        <topology evidence="1">Peripheral membrane protein</topology>
    </subcellularLocation>
</comment>
<dbReference type="InterPro" id="IPR008995">
    <property type="entry name" value="Mo/tungstate-bd_C_term_dom"/>
</dbReference>
<dbReference type="PANTHER" id="PTHR43875:SF12">
    <property type="entry name" value="SN-GLYCEROL-3-PHOSPHATE IMPORT ATP-BINDING PROTEIN UGPC"/>
    <property type="match status" value="1"/>
</dbReference>
<dbReference type="SMART" id="SM00382">
    <property type="entry name" value="AAA"/>
    <property type="match status" value="1"/>
</dbReference>
<keyword evidence="5" id="KW-0997">Cell inner membrane</keyword>
<dbReference type="AlphaFoldDB" id="A0A1X7PVV8"/>
<keyword evidence="4" id="KW-1003">Cell membrane</keyword>
<dbReference type="InterPro" id="IPR003593">
    <property type="entry name" value="AAA+_ATPase"/>
</dbReference>
<keyword evidence="6" id="KW-0762">Sugar transport</keyword>
<evidence type="ECO:0000259" key="11">
    <source>
        <dbReference type="PROSITE" id="PS50893"/>
    </source>
</evidence>
<evidence type="ECO:0000256" key="9">
    <source>
        <dbReference type="ARBA" id="ARBA00022967"/>
    </source>
</evidence>
<evidence type="ECO:0000256" key="10">
    <source>
        <dbReference type="ARBA" id="ARBA00023136"/>
    </source>
</evidence>
<evidence type="ECO:0000256" key="1">
    <source>
        <dbReference type="ARBA" id="ARBA00004417"/>
    </source>
</evidence>
<evidence type="ECO:0000313" key="13">
    <source>
        <dbReference type="Proteomes" id="UP000193083"/>
    </source>
</evidence>
<dbReference type="GO" id="GO:0055052">
    <property type="term" value="C:ATP-binding cassette (ABC) transporter complex, substrate-binding subunit-containing"/>
    <property type="evidence" value="ECO:0007669"/>
    <property type="project" value="TreeGrafter"/>
</dbReference>
<name>A0A1X7PVV8_9HYPH</name>
<dbReference type="Proteomes" id="UP000193083">
    <property type="component" value="Unassembled WGS sequence"/>
</dbReference>